<gene>
    <name evidence="2" type="ORF">GPM918_LOCUS16029</name>
    <name evidence="3" type="ORF">SRO942_LOCUS16034</name>
</gene>
<proteinExistence type="predicted"/>
<dbReference type="OrthoDB" id="6773637at2759"/>
<dbReference type="Proteomes" id="UP000663829">
    <property type="component" value="Unassembled WGS sequence"/>
</dbReference>
<feature type="compositionally biased region" description="Basic and acidic residues" evidence="1">
    <location>
        <begin position="10"/>
        <end position="25"/>
    </location>
</feature>
<keyword evidence="4" id="KW-1185">Reference proteome</keyword>
<feature type="region of interest" description="Disordered" evidence="1">
    <location>
        <begin position="1"/>
        <end position="25"/>
    </location>
</feature>
<dbReference type="EMBL" id="CAJOBC010004134">
    <property type="protein sequence ID" value="CAF3815965.1"/>
    <property type="molecule type" value="Genomic_DNA"/>
</dbReference>
<protein>
    <submittedName>
        <fullName evidence="2">Uncharacterized protein</fullName>
    </submittedName>
</protein>
<comment type="caution">
    <text evidence="2">The sequence shown here is derived from an EMBL/GenBank/DDBJ whole genome shotgun (WGS) entry which is preliminary data.</text>
</comment>
<evidence type="ECO:0000256" key="1">
    <source>
        <dbReference type="SAM" id="MobiDB-lite"/>
    </source>
</evidence>
<name>A0A814K023_9BILA</name>
<dbReference type="Proteomes" id="UP000681722">
    <property type="component" value="Unassembled WGS sequence"/>
</dbReference>
<reference evidence="2" key="1">
    <citation type="submission" date="2021-02" db="EMBL/GenBank/DDBJ databases">
        <authorList>
            <person name="Nowell W R."/>
        </authorList>
    </citation>
    <scope>NUCLEOTIDE SEQUENCE</scope>
</reference>
<dbReference type="AlphaFoldDB" id="A0A814K023"/>
<sequence length="168" mass="18640">MSSLNNRIQRTNEIHQDAREGQKRQADQFLQNTVKTQKLANLNVGDNVLVSVPDLDRGPTDARNILAVIMEIKHDKYKLGTENGVLLGYYSSHQVSEAPGLPTLFMQNITEEEPKSLREIARLQSVTGGQGMLKCHCQGGCKTKRCKCKQATVLCNSRCHQSATCGNK</sequence>
<evidence type="ECO:0000313" key="2">
    <source>
        <dbReference type="EMBL" id="CAF1045966.1"/>
    </source>
</evidence>
<evidence type="ECO:0000313" key="4">
    <source>
        <dbReference type="Proteomes" id="UP000663829"/>
    </source>
</evidence>
<dbReference type="EMBL" id="CAJNOQ010004133">
    <property type="protein sequence ID" value="CAF1045966.1"/>
    <property type="molecule type" value="Genomic_DNA"/>
</dbReference>
<accession>A0A814K023</accession>
<evidence type="ECO:0000313" key="3">
    <source>
        <dbReference type="EMBL" id="CAF3815965.1"/>
    </source>
</evidence>
<organism evidence="2 4">
    <name type="scientific">Didymodactylos carnosus</name>
    <dbReference type="NCBI Taxonomy" id="1234261"/>
    <lineage>
        <taxon>Eukaryota</taxon>
        <taxon>Metazoa</taxon>
        <taxon>Spiralia</taxon>
        <taxon>Gnathifera</taxon>
        <taxon>Rotifera</taxon>
        <taxon>Eurotatoria</taxon>
        <taxon>Bdelloidea</taxon>
        <taxon>Philodinida</taxon>
        <taxon>Philodinidae</taxon>
        <taxon>Didymodactylos</taxon>
    </lineage>
</organism>